<dbReference type="InterPro" id="IPR013655">
    <property type="entry name" value="PAS_fold_3"/>
</dbReference>
<dbReference type="Pfam" id="PF00563">
    <property type="entry name" value="EAL"/>
    <property type="match status" value="1"/>
</dbReference>
<keyword evidence="1" id="KW-0175">Coiled coil</keyword>
<dbReference type="Proteomes" id="UP000563151">
    <property type="component" value="Unassembled WGS sequence"/>
</dbReference>
<dbReference type="CDD" id="cd00130">
    <property type="entry name" value="PAS"/>
    <property type="match status" value="1"/>
</dbReference>
<accession>A0A923EC54</accession>
<sequence>MENSIEFKYEELSNIYEELAITEEELRSQYEELRKNQEALRISEERYRLAVEGANDALWDWDFINNKFFISEKWKKEMGYEEMKRNLSIIGKWTRLISPQDLEIALNALKDYLKGKTPYFFCEYRMKYKNDSYKWVLARGKILRDGNGRPIRMAGSLSDITDRKVYEEKIKQLAYYDRLTGLPNFHLLKEKIDEKIRECRDKIKVAFLLIDLDNFRNINDTLGHKFGDKVLVNISNELKKIIHSNDMICRIGGDEFLIAKSFVKDKEQVIDVAKDILEYFQKPIIVEGHDIYITISIGIDMYPDNGKDSYTLLKNSDSAMYIAKEKGKNRYEFFHKSIYNNILQKTQLELDLRKAVENNEFLLYYQPQMSLKTSKIIGVEALIRWKHPEKGLISPAKFIPLAESTGLIVPIGKWVLETAILQNMFWQKMGYKEITMSVNVSSLQLQQNDFMPTVKDVLNKVNMNPKFLDIEITESTLMKSIDSVIKKLKSLKEMGIRISLDDFGTGYSSLNYLKKLPINTLKIDKVFVDDIKEDSDDEAITGEIIQLAHKMKIDVVAEGVEIGEQVKFLRMQDCDKIQGYVLSRPLPHDEIEKYLNK</sequence>
<dbReference type="InterPro" id="IPR000014">
    <property type="entry name" value="PAS"/>
</dbReference>
<dbReference type="InterPro" id="IPR052155">
    <property type="entry name" value="Biofilm_reg_signaling"/>
</dbReference>
<dbReference type="SMART" id="SM00052">
    <property type="entry name" value="EAL"/>
    <property type="match status" value="1"/>
</dbReference>
<dbReference type="PROSITE" id="PS50113">
    <property type="entry name" value="PAC"/>
    <property type="match status" value="1"/>
</dbReference>
<dbReference type="InterPro" id="IPR043128">
    <property type="entry name" value="Rev_trsase/Diguanyl_cyclase"/>
</dbReference>
<dbReference type="InterPro" id="IPR035965">
    <property type="entry name" value="PAS-like_dom_sf"/>
</dbReference>
<evidence type="ECO:0000313" key="6">
    <source>
        <dbReference type="Proteomes" id="UP000563151"/>
    </source>
</evidence>
<dbReference type="SUPFAM" id="SSF55073">
    <property type="entry name" value="Nucleotide cyclase"/>
    <property type="match status" value="1"/>
</dbReference>
<keyword evidence="6" id="KW-1185">Reference proteome</keyword>
<evidence type="ECO:0000259" key="3">
    <source>
        <dbReference type="PROSITE" id="PS50883"/>
    </source>
</evidence>
<dbReference type="InterPro" id="IPR001633">
    <property type="entry name" value="EAL_dom"/>
</dbReference>
<name>A0A923EC54_CLOTT</name>
<proteinExistence type="predicted"/>
<dbReference type="PROSITE" id="PS50883">
    <property type="entry name" value="EAL"/>
    <property type="match status" value="1"/>
</dbReference>
<feature type="coiled-coil region" evidence="1">
    <location>
        <begin position="9"/>
        <end position="43"/>
    </location>
</feature>
<protein>
    <submittedName>
        <fullName evidence="5">EAL domain-containing protein</fullName>
    </submittedName>
</protein>
<dbReference type="Gene3D" id="3.20.20.450">
    <property type="entry name" value="EAL domain"/>
    <property type="match status" value="1"/>
</dbReference>
<dbReference type="InterPro" id="IPR035919">
    <property type="entry name" value="EAL_sf"/>
</dbReference>
<dbReference type="CDD" id="cd01949">
    <property type="entry name" value="GGDEF"/>
    <property type="match status" value="1"/>
</dbReference>
<feature type="domain" description="EAL" evidence="3">
    <location>
        <begin position="345"/>
        <end position="597"/>
    </location>
</feature>
<dbReference type="EMBL" id="JAAZWO010000007">
    <property type="protein sequence ID" value="MBC2397668.1"/>
    <property type="molecule type" value="Genomic_DNA"/>
</dbReference>
<dbReference type="NCBIfam" id="TIGR00229">
    <property type="entry name" value="sensory_box"/>
    <property type="match status" value="1"/>
</dbReference>
<dbReference type="SMART" id="SM00267">
    <property type="entry name" value="GGDEF"/>
    <property type="match status" value="1"/>
</dbReference>
<reference evidence="5 6" key="1">
    <citation type="submission" date="2020-04" db="EMBL/GenBank/DDBJ databases">
        <title>Genomic insights into acetone-butanol-ethanol (ABE) fermentation by sequencing solventogenic clostridia strains.</title>
        <authorList>
            <person name="Brown S."/>
        </authorList>
    </citation>
    <scope>NUCLEOTIDE SEQUENCE [LARGE SCALE GENOMIC DNA]</scope>
    <source>
        <strain evidence="5 6">DJ011</strain>
    </source>
</reference>
<dbReference type="Pfam" id="PF00990">
    <property type="entry name" value="GGDEF"/>
    <property type="match status" value="1"/>
</dbReference>
<dbReference type="PROSITE" id="PS50887">
    <property type="entry name" value="GGDEF"/>
    <property type="match status" value="1"/>
</dbReference>
<evidence type="ECO:0000259" key="4">
    <source>
        <dbReference type="PROSITE" id="PS50887"/>
    </source>
</evidence>
<dbReference type="Gene3D" id="3.30.70.270">
    <property type="match status" value="1"/>
</dbReference>
<evidence type="ECO:0000256" key="1">
    <source>
        <dbReference type="SAM" id="Coils"/>
    </source>
</evidence>
<organism evidence="5 6">
    <name type="scientific">Clostridium tetanomorphum</name>
    <dbReference type="NCBI Taxonomy" id="1553"/>
    <lineage>
        <taxon>Bacteria</taxon>
        <taxon>Bacillati</taxon>
        <taxon>Bacillota</taxon>
        <taxon>Clostridia</taxon>
        <taxon>Eubacteriales</taxon>
        <taxon>Clostridiaceae</taxon>
        <taxon>Clostridium</taxon>
    </lineage>
</organism>
<dbReference type="InterPro" id="IPR000700">
    <property type="entry name" value="PAS-assoc_C"/>
</dbReference>
<dbReference type="InterPro" id="IPR000160">
    <property type="entry name" value="GGDEF_dom"/>
</dbReference>
<dbReference type="NCBIfam" id="TIGR00254">
    <property type="entry name" value="GGDEF"/>
    <property type="match status" value="1"/>
</dbReference>
<comment type="caution">
    <text evidence="5">The sequence shown here is derived from an EMBL/GenBank/DDBJ whole genome shotgun (WGS) entry which is preliminary data.</text>
</comment>
<evidence type="ECO:0000313" key="5">
    <source>
        <dbReference type="EMBL" id="MBC2397668.1"/>
    </source>
</evidence>
<dbReference type="InterPro" id="IPR001610">
    <property type="entry name" value="PAC"/>
</dbReference>
<dbReference type="CDD" id="cd01948">
    <property type="entry name" value="EAL"/>
    <property type="match status" value="1"/>
</dbReference>
<dbReference type="PANTHER" id="PTHR44757">
    <property type="entry name" value="DIGUANYLATE CYCLASE DGCP"/>
    <property type="match status" value="1"/>
</dbReference>
<dbReference type="FunFam" id="3.20.20.450:FF:000001">
    <property type="entry name" value="Cyclic di-GMP phosphodiesterase yahA"/>
    <property type="match status" value="1"/>
</dbReference>
<dbReference type="RefSeq" id="WP_173680045.1">
    <property type="nucleotide sequence ID" value="NZ_JAAZWO010000007.1"/>
</dbReference>
<dbReference type="InterPro" id="IPR029787">
    <property type="entry name" value="Nucleotide_cyclase"/>
</dbReference>
<gene>
    <name evidence="5" type="ORF">HGG79_07755</name>
</gene>
<dbReference type="Gene3D" id="3.30.450.20">
    <property type="entry name" value="PAS domain"/>
    <property type="match status" value="1"/>
</dbReference>
<evidence type="ECO:0000259" key="2">
    <source>
        <dbReference type="PROSITE" id="PS50113"/>
    </source>
</evidence>
<dbReference type="Pfam" id="PF08447">
    <property type="entry name" value="PAS_3"/>
    <property type="match status" value="1"/>
</dbReference>
<feature type="domain" description="GGDEF" evidence="4">
    <location>
        <begin position="203"/>
        <end position="336"/>
    </location>
</feature>
<dbReference type="SMART" id="SM00086">
    <property type="entry name" value="PAC"/>
    <property type="match status" value="1"/>
</dbReference>
<feature type="domain" description="PAC" evidence="2">
    <location>
        <begin position="120"/>
        <end position="172"/>
    </location>
</feature>
<dbReference type="AlphaFoldDB" id="A0A923EC54"/>
<dbReference type="SUPFAM" id="SSF141868">
    <property type="entry name" value="EAL domain-like"/>
    <property type="match status" value="1"/>
</dbReference>
<dbReference type="SUPFAM" id="SSF55785">
    <property type="entry name" value="PYP-like sensor domain (PAS domain)"/>
    <property type="match status" value="1"/>
</dbReference>
<dbReference type="PANTHER" id="PTHR44757:SF2">
    <property type="entry name" value="BIOFILM ARCHITECTURE MAINTENANCE PROTEIN MBAA"/>
    <property type="match status" value="1"/>
</dbReference>